<reference evidence="1" key="1">
    <citation type="submission" date="2018-11" db="EMBL/GenBank/DDBJ databases">
        <authorList>
            <person name="Alioto T."/>
            <person name="Alioto T."/>
        </authorList>
    </citation>
    <scope>NUCLEOTIDE SEQUENCE</scope>
</reference>
<proteinExistence type="predicted"/>
<dbReference type="Proteomes" id="UP000596742">
    <property type="component" value="Unassembled WGS sequence"/>
</dbReference>
<dbReference type="EMBL" id="UYJE01003034">
    <property type="protein sequence ID" value="VDI15916.1"/>
    <property type="molecule type" value="Genomic_DNA"/>
</dbReference>
<evidence type="ECO:0000313" key="1">
    <source>
        <dbReference type="EMBL" id="VDI15916.1"/>
    </source>
</evidence>
<keyword evidence="2" id="KW-1185">Reference proteome</keyword>
<comment type="caution">
    <text evidence="1">The sequence shown here is derived from an EMBL/GenBank/DDBJ whole genome shotgun (WGS) entry which is preliminary data.</text>
</comment>
<dbReference type="OrthoDB" id="10260545at2759"/>
<accession>A0A8B6D6Q6</accession>
<protein>
    <submittedName>
        <fullName evidence="1">Uncharacterized protein</fullName>
    </submittedName>
</protein>
<sequence length="228" mass="26198">MINNPPRHRKHRRGSSKVMWNSSRHRFFANSPHHWVSPKCRPQQEEWDILPIQICGLIHSDFIPNKKFTEMMISNSAKRIRDVPNAGGSSVISEVLSFEFLNKACQAELLKTEMEVSYFPEGGSITDYVCKIFDKKVGVSVTRAMKYRGQYTEEDAHHLLSKKLKGVIQSSKNSMEKWSKQILHVWVPNKHTANTITKVYNQLSAHIRSNTIVMVTRSSCSSYIYTNG</sequence>
<gene>
    <name evidence="1" type="ORF">MGAL_10B000114</name>
</gene>
<organism evidence="1 2">
    <name type="scientific">Mytilus galloprovincialis</name>
    <name type="common">Mediterranean mussel</name>
    <dbReference type="NCBI Taxonomy" id="29158"/>
    <lineage>
        <taxon>Eukaryota</taxon>
        <taxon>Metazoa</taxon>
        <taxon>Spiralia</taxon>
        <taxon>Lophotrochozoa</taxon>
        <taxon>Mollusca</taxon>
        <taxon>Bivalvia</taxon>
        <taxon>Autobranchia</taxon>
        <taxon>Pteriomorphia</taxon>
        <taxon>Mytilida</taxon>
        <taxon>Mytiloidea</taxon>
        <taxon>Mytilidae</taxon>
        <taxon>Mytilinae</taxon>
        <taxon>Mytilus</taxon>
    </lineage>
</organism>
<evidence type="ECO:0000313" key="2">
    <source>
        <dbReference type="Proteomes" id="UP000596742"/>
    </source>
</evidence>
<name>A0A8B6D6Q6_MYTGA</name>
<dbReference type="AlphaFoldDB" id="A0A8B6D6Q6"/>